<organism evidence="13 14">
    <name type="scientific">Tenacibaculum discolor</name>
    <dbReference type="NCBI Taxonomy" id="361581"/>
    <lineage>
        <taxon>Bacteria</taxon>
        <taxon>Pseudomonadati</taxon>
        <taxon>Bacteroidota</taxon>
        <taxon>Flavobacteriia</taxon>
        <taxon>Flavobacteriales</taxon>
        <taxon>Flavobacteriaceae</taxon>
        <taxon>Tenacibaculum</taxon>
    </lineage>
</organism>
<dbReference type="Pfam" id="PF18962">
    <property type="entry name" value="Por_Secre_tail"/>
    <property type="match status" value="1"/>
</dbReference>
<dbReference type="Pfam" id="PF05572">
    <property type="entry name" value="Peptidase_M43"/>
    <property type="match status" value="1"/>
</dbReference>
<evidence type="ECO:0000256" key="4">
    <source>
        <dbReference type="ARBA" id="ARBA00022729"/>
    </source>
</evidence>
<dbReference type="AlphaFoldDB" id="A0A2G1BVJ0"/>
<dbReference type="CDD" id="cd00063">
    <property type="entry name" value="FN3"/>
    <property type="match status" value="2"/>
</dbReference>
<dbReference type="InterPro" id="IPR008754">
    <property type="entry name" value="Peptidase_M43"/>
</dbReference>
<reference evidence="12 15" key="3">
    <citation type="submission" date="2023-07" db="EMBL/GenBank/DDBJ databases">
        <title>Genome content predicts the carbon catabolic preferences of heterotrophic bacteria.</title>
        <authorList>
            <person name="Gralka M."/>
        </authorList>
    </citation>
    <scope>NUCLEOTIDE SEQUENCE [LARGE SCALE GENOMIC DNA]</scope>
    <source>
        <strain evidence="12 15">4G03</strain>
    </source>
</reference>
<dbReference type="Proteomes" id="UP001242342">
    <property type="component" value="Unassembled WGS sequence"/>
</dbReference>
<evidence type="ECO:0000313" key="12">
    <source>
        <dbReference type="EMBL" id="MDP2540036.1"/>
    </source>
</evidence>
<comment type="similarity">
    <text evidence="1">Belongs to the peptidase M43B family.</text>
</comment>
<feature type="domain" description="Fibronectin type-III" evidence="11">
    <location>
        <begin position="332"/>
        <end position="418"/>
    </location>
</feature>
<dbReference type="EMBL" id="PDUU01000004">
    <property type="protein sequence ID" value="PHN97994.1"/>
    <property type="molecule type" value="Genomic_DNA"/>
</dbReference>
<dbReference type="RefSeq" id="WP_099214899.1">
    <property type="nucleotide sequence ID" value="NZ_JAUYVU010000001.1"/>
</dbReference>
<feature type="compositionally biased region" description="Polar residues" evidence="9">
    <location>
        <begin position="135"/>
        <end position="163"/>
    </location>
</feature>
<comment type="caution">
    <text evidence="13">The sequence shown here is derived from an EMBL/GenBank/DDBJ whole genome shotgun (WGS) entry which is preliminary data.</text>
</comment>
<dbReference type="SMART" id="SM00060">
    <property type="entry name" value="FN3"/>
    <property type="match status" value="2"/>
</dbReference>
<dbReference type="SUPFAM" id="SSF55486">
    <property type="entry name" value="Metalloproteases ('zincins'), catalytic domain"/>
    <property type="match status" value="1"/>
</dbReference>
<sequence length="898" mass="95496">MKNKITLALLCLFFVGASYAQEKRNCHSMENLEYRQSLNPSLKSKMQEIESFTQKRIAEKKNYQGKIVGNIIQIPVVVHVIYSNSQENISVAQIQSQIDVLNEDYRRTNSDKTNKWSQAADTEIEFYLAQVDPNGNPTTGITRKSSSKTSWGTNDAMKKSSQGGVDPWDASEYLNMWVCNIGGGILGYAQFPGGSAATDGVVMSPQYFGSSDKGSGFYLSSPFDKGRTTTHEVGHFLNLRHIWGDGGCGVDDFVSDTPESDAANYGCASSHSSCGSADMVENYMDYSDDTCMNLFTLGQKNRMRAVLESGGVRRSLALSDKTGGSTSCTATVPTGVTVSSITSSGASVSWTAVSGATYDVRYRQTGTSSWTTNAVSGTSTSLSGLSASTQYEVQVRSKCSDGSNSAYSASSTFTTPEVTISYCSSKGNSVSDEYIGRVQLGTIDNSTGGGNGYSDHTGNSTNLAKGTSHTITITPTWTGTVYNEGYGVWIDYNQDGDFSDSGETVWTKAASKDTPVSTSFTVPASATDGATRMRVVLKYNATPTACEASFSYGEVEDYTVVIGAGTADTTAPTVPTNLAASSVTQTSLTLNWSASTDNVGVTGYDVYQGTTNIGSVTGTTTNVTGLTAATTYTFSVRAKDAAGNVSASSSAINVTTLSNSVSYCESKGNNSSYEWIDNVELGGMTNATGDNGGYADFTSKTATLAVGSSNQMTISAGFSSSSYTEHWAVWIDFNQNGTFESSEKVVTGSSSSANNLTSTVDVPVGATLGATRMRVSMKYNAAQTACETFTYGEVEDYTVNIVSSTRQESSASVNGERLGNENSLDLMSYPNPAVDFIQVKLASRADNMTYKIVNTIGRVMKAGRLNSSSIDVSKLNTGMYILEVNDGQKLLTTKVFKK</sequence>
<accession>A0A2G1BVJ0</accession>
<dbReference type="Proteomes" id="UP000222163">
    <property type="component" value="Unassembled WGS sequence"/>
</dbReference>
<dbReference type="Gene3D" id="2.60.40.10">
    <property type="entry name" value="Immunoglobulins"/>
    <property type="match status" value="2"/>
</dbReference>
<dbReference type="SUPFAM" id="SSF49265">
    <property type="entry name" value="Fibronectin type III"/>
    <property type="match status" value="2"/>
</dbReference>
<dbReference type="NCBIfam" id="TIGR04183">
    <property type="entry name" value="Por_Secre_tail"/>
    <property type="match status" value="1"/>
</dbReference>
<evidence type="ECO:0000256" key="10">
    <source>
        <dbReference type="SAM" id="SignalP"/>
    </source>
</evidence>
<evidence type="ECO:0000256" key="5">
    <source>
        <dbReference type="ARBA" id="ARBA00022801"/>
    </source>
</evidence>
<keyword evidence="5" id="KW-0378">Hydrolase</keyword>
<dbReference type="Pfam" id="PF20009">
    <property type="entry name" value="GEVED"/>
    <property type="match status" value="2"/>
</dbReference>
<dbReference type="InterPro" id="IPR003961">
    <property type="entry name" value="FN3_dom"/>
</dbReference>
<evidence type="ECO:0000256" key="3">
    <source>
        <dbReference type="ARBA" id="ARBA00022723"/>
    </source>
</evidence>
<evidence type="ECO:0000256" key="1">
    <source>
        <dbReference type="ARBA" id="ARBA00008721"/>
    </source>
</evidence>
<dbReference type="InterPro" id="IPR036116">
    <property type="entry name" value="FN3_sf"/>
</dbReference>
<feature type="region of interest" description="Disordered" evidence="9">
    <location>
        <begin position="135"/>
        <end position="164"/>
    </location>
</feature>
<evidence type="ECO:0000256" key="7">
    <source>
        <dbReference type="ARBA" id="ARBA00023049"/>
    </source>
</evidence>
<evidence type="ECO:0000313" key="15">
    <source>
        <dbReference type="Proteomes" id="UP001242342"/>
    </source>
</evidence>
<dbReference type="GO" id="GO:0046872">
    <property type="term" value="F:metal ion binding"/>
    <property type="evidence" value="ECO:0007669"/>
    <property type="project" value="UniProtKB-KW"/>
</dbReference>
<dbReference type="CDD" id="cd04275">
    <property type="entry name" value="ZnMc_pappalysin_like"/>
    <property type="match status" value="1"/>
</dbReference>
<dbReference type="PANTHER" id="PTHR47466">
    <property type="match status" value="1"/>
</dbReference>
<dbReference type="EMBL" id="JAUYVU010000001">
    <property type="protein sequence ID" value="MDP2540036.1"/>
    <property type="molecule type" value="Genomic_DNA"/>
</dbReference>
<evidence type="ECO:0000256" key="9">
    <source>
        <dbReference type="SAM" id="MobiDB-lite"/>
    </source>
</evidence>
<keyword evidence="4 10" id="KW-0732">Signal</keyword>
<dbReference type="GO" id="GO:0008237">
    <property type="term" value="F:metallopeptidase activity"/>
    <property type="evidence" value="ECO:0007669"/>
    <property type="project" value="UniProtKB-KW"/>
</dbReference>
<keyword evidence="15" id="KW-1185">Reference proteome</keyword>
<evidence type="ECO:0000259" key="11">
    <source>
        <dbReference type="PROSITE" id="PS50853"/>
    </source>
</evidence>
<dbReference type="GO" id="GO:0006508">
    <property type="term" value="P:proteolysis"/>
    <property type="evidence" value="ECO:0007669"/>
    <property type="project" value="UniProtKB-KW"/>
</dbReference>
<name>A0A2G1BVJ0_9FLAO</name>
<feature type="chain" id="PRO_5013760285" evidence="10">
    <location>
        <begin position="21"/>
        <end position="898"/>
    </location>
</feature>
<dbReference type="PANTHER" id="PTHR47466:SF1">
    <property type="entry name" value="METALLOPROTEASE MEP1 (AFU_ORTHOLOGUE AFUA_1G07730)-RELATED"/>
    <property type="match status" value="1"/>
</dbReference>
<reference evidence="13" key="2">
    <citation type="submission" date="2017-10" db="EMBL/GenBank/DDBJ databases">
        <authorList>
            <person name="Enke T.N."/>
            <person name="Cordero O.X."/>
        </authorList>
    </citation>
    <scope>NUCLEOTIDE SEQUENCE</scope>
    <source>
        <strain evidence="13">4G03</strain>
    </source>
</reference>
<dbReference type="Pfam" id="PF00041">
    <property type="entry name" value="fn3"/>
    <property type="match status" value="2"/>
</dbReference>
<dbReference type="InterPro" id="IPR024079">
    <property type="entry name" value="MetalloPept_cat_dom_sf"/>
</dbReference>
<evidence type="ECO:0000256" key="8">
    <source>
        <dbReference type="ARBA" id="ARBA00023157"/>
    </source>
</evidence>
<keyword evidence="7" id="KW-0482">Metalloprotease</keyword>
<keyword evidence="8" id="KW-1015">Disulfide bond</keyword>
<reference evidence="13 14" key="1">
    <citation type="journal article" date="2016" name="Nat. Commun.">
        <title>Microbial interactions lead to rapid micro-scale successions on model marine particles.</title>
        <authorList>
            <person name="Datta M.S."/>
            <person name="Sliwerska E."/>
            <person name="Gore J."/>
            <person name="Polz M.F."/>
            <person name="Cordero O.X."/>
        </authorList>
    </citation>
    <scope>NUCLEOTIDE SEQUENCE [LARGE SCALE GENOMIC DNA]</scope>
    <source>
        <strain evidence="13 14">4G03</strain>
    </source>
</reference>
<dbReference type="PROSITE" id="PS50853">
    <property type="entry name" value="FN3"/>
    <property type="match status" value="2"/>
</dbReference>
<keyword evidence="6" id="KW-0862">Zinc</keyword>
<dbReference type="InterPro" id="IPR045474">
    <property type="entry name" value="GEVED"/>
</dbReference>
<keyword evidence="2" id="KW-0645">Protease</keyword>
<feature type="signal peptide" evidence="10">
    <location>
        <begin position="1"/>
        <end position="20"/>
    </location>
</feature>
<evidence type="ECO:0000313" key="14">
    <source>
        <dbReference type="Proteomes" id="UP000222163"/>
    </source>
</evidence>
<feature type="domain" description="Fibronectin type-III" evidence="11">
    <location>
        <begin position="574"/>
        <end position="659"/>
    </location>
</feature>
<proteinExistence type="inferred from homology"/>
<keyword evidence="3" id="KW-0479">Metal-binding</keyword>
<evidence type="ECO:0000313" key="13">
    <source>
        <dbReference type="EMBL" id="PHN97994.1"/>
    </source>
</evidence>
<evidence type="ECO:0000256" key="6">
    <source>
        <dbReference type="ARBA" id="ARBA00022833"/>
    </source>
</evidence>
<dbReference type="InterPro" id="IPR026444">
    <property type="entry name" value="Secre_tail"/>
</dbReference>
<gene>
    <name evidence="13" type="ORF">CSC81_06195</name>
    <name evidence="12" type="ORF">Q8W23_00970</name>
</gene>
<protein>
    <submittedName>
        <fullName evidence="12">GEVED domain-containing protein</fullName>
    </submittedName>
</protein>
<dbReference type="InterPro" id="IPR013783">
    <property type="entry name" value="Ig-like_fold"/>
</dbReference>
<dbReference type="Gene3D" id="3.40.390.10">
    <property type="entry name" value="Collagenase (Catalytic Domain)"/>
    <property type="match status" value="1"/>
</dbReference>
<evidence type="ECO:0000256" key="2">
    <source>
        <dbReference type="ARBA" id="ARBA00022670"/>
    </source>
</evidence>